<evidence type="ECO:0000313" key="11">
    <source>
        <dbReference type="EMBL" id="QOR60553.1"/>
    </source>
</evidence>
<sequence>MNMTYRTEKVTVLRDWKLALLNYILQVLVVIWVIYSLFNEKTYIEREVPTGVVSSWGLGGSEYNDKQLAIYNNNPSFCDNLVNYAFNYSADWYYKIPICAYYTGAELISKLPTGNVMFFTTHIAETLRQRYTKPETGCLMEPNGIKECILVMDQCIHTMEANFLAVGIEDSIFAFNHYFDSSIDSGPKPITYIRKEGSDENLYVFKEGESVRLKISEWLDIAGVELDKRLDEQSPEFANDITGFNGAGDDIDKYPYLRTSGVRLNIKVKYHNYNLHKDNIKIGSKDTYAIINVEPKIGWFSKGDEIYYKQLPNVTMFDINNPVNLTTGQPNGIYVDFYRYGILIDIQQSGIVGEVNYVFVLLQLTSGLVLLGVASSIVGFVAKFLMGDISPVYKSIIQEEFDPVNEAAQYAAQACVASKVFKEADEDGKGDLDFDELRKLVKKCFAKTYGSEQEDNNSTDSDNTESFSHDDVTAMTYYLMRAADPKLKERILYKTEKTLDELRDSVITLHEWQELCVAGVLDRKKMQKIINLNPFFQDIKQAIDNQRKDEKVKIQERVKRLFSKKSPNEMSFLNSL</sequence>
<keyword evidence="4 9" id="KW-1133">Transmembrane helix</keyword>
<name>A0A7S6NYP3_9PHYC</name>
<evidence type="ECO:0000259" key="10">
    <source>
        <dbReference type="PROSITE" id="PS50222"/>
    </source>
</evidence>
<dbReference type="SMART" id="SM00054">
    <property type="entry name" value="EFh"/>
    <property type="match status" value="1"/>
</dbReference>
<dbReference type="EMBL" id="MK522038">
    <property type="protein sequence ID" value="QOR60553.1"/>
    <property type="molecule type" value="Genomic_DNA"/>
</dbReference>
<dbReference type="GO" id="GO:0015267">
    <property type="term" value="F:channel activity"/>
    <property type="evidence" value="ECO:0007669"/>
    <property type="project" value="UniProtKB-ARBA"/>
</dbReference>
<dbReference type="Gene3D" id="1.10.287.940">
    <property type="entry name" value="atp-gated p2x4 ion channel"/>
    <property type="match status" value="1"/>
</dbReference>
<dbReference type="GO" id="GO:0070588">
    <property type="term" value="P:calcium ion transmembrane transport"/>
    <property type="evidence" value="ECO:0007669"/>
    <property type="project" value="TreeGrafter"/>
</dbReference>
<dbReference type="InterPro" id="IPR059116">
    <property type="entry name" value="P2X_receptor"/>
</dbReference>
<evidence type="ECO:0000256" key="5">
    <source>
        <dbReference type="ARBA" id="ARBA00023065"/>
    </source>
</evidence>
<evidence type="ECO:0000256" key="9">
    <source>
        <dbReference type="SAM" id="Phobius"/>
    </source>
</evidence>
<evidence type="ECO:0000256" key="1">
    <source>
        <dbReference type="ARBA" id="ARBA00004308"/>
    </source>
</evidence>
<dbReference type="PANTHER" id="PTHR10125">
    <property type="entry name" value="P2X PURINOCEPTOR"/>
    <property type="match status" value="1"/>
</dbReference>
<feature type="transmembrane region" description="Helical" evidence="9">
    <location>
        <begin position="20"/>
        <end position="38"/>
    </location>
</feature>
<evidence type="ECO:0000256" key="3">
    <source>
        <dbReference type="ARBA" id="ARBA00022692"/>
    </source>
</evidence>
<keyword evidence="8" id="KW-0407">Ion channel</keyword>
<keyword evidence="3 9" id="KW-0812">Transmembrane</keyword>
<dbReference type="InterPro" id="IPR011992">
    <property type="entry name" value="EF-hand-dom_pair"/>
</dbReference>
<feature type="domain" description="EF-hand" evidence="10">
    <location>
        <begin position="419"/>
        <end position="447"/>
    </location>
</feature>
<dbReference type="PROSITE" id="PS50222">
    <property type="entry name" value="EF_HAND_2"/>
    <property type="match status" value="1"/>
</dbReference>
<evidence type="ECO:0000256" key="7">
    <source>
        <dbReference type="ARBA" id="ARBA00023286"/>
    </source>
</evidence>
<keyword evidence="2" id="KW-0813">Transport</keyword>
<keyword evidence="5" id="KW-0406">Ion transport</keyword>
<protein>
    <recommendedName>
        <fullName evidence="10">EF-hand domain-containing protein</fullName>
    </recommendedName>
</protein>
<reference evidence="11" key="1">
    <citation type="submission" date="2019-02" db="EMBL/GenBank/DDBJ databases">
        <authorList>
            <person name="Bachy C."/>
            <person name="Yung C.-M."/>
            <person name="Roux S."/>
            <person name="Sullivan M.B."/>
            <person name="Worden A.Z."/>
        </authorList>
    </citation>
    <scope>NUCLEOTIDE SEQUENCE</scope>
    <source>
        <strain evidence="11">BII-V2</strain>
    </source>
</reference>
<dbReference type="SUPFAM" id="SSF47473">
    <property type="entry name" value="EF-hand"/>
    <property type="match status" value="1"/>
</dbReference>
<organism evidence="11">
    <name type="scientific">Bathycoccus sp. RCC716 virus 2</name>
    <dbReference type="NCBI Taxonomy" id="2530039"/>
    <lineage>
        <taxon>Viruses</taxon>
        <taxon>Varidnaviria</taxon>
        <taxon>Bamfordvirae</taxon>
        <taxon>Nucleocytoviricota</taxon>
        <taxon>Megaviricetes</taxon>
        <taxon>Algavirales</taxon>
        <taxon>Phycodnaviridae</taxon>
        <taxon>Prasinovirus</taxon>
    </lineage>
</organism>
<proteinExistence type="predicted"/>
<dbReference type="GO" id="GO:0005509">
    <property type="term" value="F:calcium ion binding"/>
    <property type="evidence" value="ECO:0007669"/>
    <property type="project" value="InterPro"/>
</dbReference>
<evidence type="ECO:0000256" key="8">
    <source>
        <dbReference type="ARBA" id="ARBA00023303"/>
    </source>
</evidence>
<keyword evidence="6 9" id="KW-0472">Membrane</keyword>
<dbReference type="Gene3D" id="1.10.238.10">
    <property type="entry name" value="EF-hand"/>
    <property type="match status" value="1"/>
</dbReference>
<dbReference type="InterPro" id="IPR002048">
    <property type="entry name" value="EF_hand_dom"/>
</dbReference>
<accession>A0A7S6NYP3</accession>
<evidence type="ECO:0000256" key="4">
    <source>
        <dbReference type="ARBA" id="ARBA00022989"/>
    </source>
</evidence>
<dbReference type="PANTHER" id="PTHR10125:SF31">
    <property type="entry name" value="P2X RECEPTOR E"/>
    <property type="match status" value="1"/>
</dbReference>
<evidence type="ECO:0000256" key="2">
    <source>
        <dbReference type="ARBA" id="ARBA00022448"/>
    </source>
</evidence>
<comment type="subcellular location">
    <subcellularLocation>
        <location evidence="1">Endomembrane system</location>
    </subcellularLocation>
</comment>
<keyword evidence="7" id="KW-1071">Ligand-gated ion channel</keyword>
<dbReference type="GO" id="GO:0016020">
    <property type="term" value="C:membrane"/>
    <property type="evidence" value="ECO:0007669"/>
    <property type="project" value="TreeGrafter"/>
</dbReference>
<evidence type="ECO:0000256" key="6">
    <source>
        <dbReference type="ARBA" id="ARBA00023136"/>
    </source>
</evidence>